<keyword evidence="2" id="KW-1185">Reference proteome</keyword>
<comment type="caution">
    <text evidence="1">The sequence shown here is derived from an EMBL/GenBank/DDBJ whole genome shotgun (WGS) entry which is preliminary data.</text>
</comment>
<dbReference type="AlphaFoldDB" id="A0A7W8XSW7"/>
<dbReference type="Proteomes" id="UP000549882">
    <property type="component" value="Unassembled WGS sequence"/>
</dbReference>
<proteinExistence type="predicted"/>
<evidence type="ECO:0000313" key="2">
    <source>
        <dbReference type="Proteomes" id="UP000549882"/>
    </source>
</evidence>
<name>A0A7W8XSW7_9HYPH</name>
<dbReference type="EMBL" id="JACHBI010000006">
    <property type="protein sequence ID" value="MBB5574994.1"/>
    <property type="molecule type" value="Genomic_DNA"/>
</dbReference>
<protein>
    <submittedName>
        <fullName evidence="1">Uncharacterized protein</fullName>
    </submittedName>
</protein>
<reference evidence="1 2" key="1">
    <citation type="submission" date="2020-08" db="EMBL/GenBank/DDBJ databases">
        <title>Genomic Encyclopedia of Type Strains, Phase IV (KMG-V): Genome sequencing to study the core and pangenomes of soil and plant-associated prokaryotes.</title>
        <authorList>
            <person name="Whitman W."/>
        </authorList>
    </citation>
    <scope>NUCLEOTIDE SEQUENCE [LARGE SCALE GENOMIC DNA]</scope>
    <source>
        <strain evidence="1 2">SEMIA 4064</strain>
    </source>
</reference>
<evidence type="ECO:0000313" key="1">
    <source>
        <dbReference type="EMBL" id="MBB5574994.1"/>
    </source>
</evidence>
<sequence>MVSFIEETKLFYIPGGVLVELQADIARTDAVDPVRAAAQQEWYLVTQLPIATMEVEGFALINKYFPLPGIYNPIEHRWHSKPAQLADYNQGQWGATFQTRV</sequence>
<accession>A0A7W8XSW7</accession>
<organism evidence="1 2">
    <name type="scientific">Rhizobium paranaense</name>
    <dbReference type="NCBI Taxonomy" id="1650438"/>
    <lineage>
        <taxon>Bacteria</taxon>
        <taxon>Pseudomonadati</taxon>
        <taxon>Pseudomonadota</taxon>
        <taxon>Alphaproteobacteria</taxon>
        <taxon>Hyphomicrobiales</taxon>
        <taxon>Rhizobiaceae</taxon>
        <taxon>Rhizobium/Agrobacterium group</taxon>
        <taxon>Rhizobium</taxon>
    </lineage>
</organism>
<gene>
    <name evidence="1" type="ORF">GGD50_003623</name>
</gene>
<dbReference type="RefSeq" id="WP_183938626.1">
    <property type="nucleotide sequence ID" value="NZ_JACHBI010000006.1"/>
</dbReference>